<protein>
    <recommendedName>
        <fullName evidence="2">DNA ligase (ATP)</fullName>
        <ecNumber evidence="2">6.5.1.1</ecNumber>
    </recommendedName>
</protein>
<evidence type="ECO:0000256" key="3">
    <source>
        <dbReference type="ARBA" id="ARBA00022598"/>
    </source>
</evidence>
<dbReference type="InterPro" id="IPR050191">
    <property type="entry name" value="ATP-dep_DNA_ligase"/>
</dbReference>
<evidence type="ECO:0000256" key="4">
    <source>
        <dbReference type="ARBA" id="ARBA00034003"/>
    </source>
</evidence>
<dbReference type="SUPFAM" id="SSF56091">
    <property type="entry name" value="DNA ligase/mRNA capping enzyme, catalytic domain"/>
    <property type="match status" value="1"/>
</dbReference>
<keyword evidence="3" id="KW-0436">Ligase</keyword>
<dbReference type="EC" id="6.5.1.1" evidence="2"/>
<dbReference type="RefSeq" id="WP_204916804.1">
    <property type="nucleotide sequence ID" value="NZ_BAAAQP010000011.1"/>
</dbReference>
<dbReference type="InterPro" id="IPR012310">
    <property type="entry name" value="DNA_ligase_ATP-dep_cent"/>
</dbReference>
<proteinExistence type="inferred from homology"/>
<dbReference type="CDD" id="cd07906">
    <property type="entry name" value="Adenylation_DNA_ligase_LigD_LigC"/>
    <property type="match status" value="1"/>
</dbReference>
<comment type="caution">
    <text evidence="7">The sequence shown here is derived from an EMBL/GenBank/DDBJ whole genome shotgun (WGS) entry which is preliminary data.</text>
</comment>
<dbReference type="EMBL" id="JAFBCF010000001">
    <property type="protein sequence ID" value="MBM7798230.1"/>
    <property type="molecule type" value="Genomic_DNA"/>
</dbReference>
<comment type="similarity">
    <text evidence="1">Belongs to the ATP-dependent DNA ligase family.</text>
</comment>
<evidence type="ECO:0000256" key="1">
    <source>
        <dbReference type="ARBA" id="ARBA00007572"/>
    </source>
</evidence>
<dbReference type="Pfam" id="PF01068">
    <property type="entry name" value="DNA_ligase_A_M"/>
    <property type="match status" value="1"/>
</dbReference>
<dbReference type="PROSITE" id="PS50160">
    <property type="entry name" value="DNA_LIGASE_A3"/>
    <property type="match status" value="1"/>
</dbReference>
<dbReference type="InterPro" id="IPR012340">
    <property type="entry name" value="NA-bd_OB-fold"/>
</dbReference>
<feature type="domain" description="ATP-dependent DNA ligase family profile" evidence="6">
    <location>
        <begin position="100"/>
        <end position="225"/>
    </location>
</feature>
<dbReference type="InterPro" id="IPR016059">
    <property type="entry name" value="DNA_ligase_ATP-dep_CS"/>
</dbReference>
<dbReference type="NCBIfam" id="TIGR02779">
    <property type="entry name" value="NHEJ_ligase_lig"/>
    <property type="match status" value="1"/>
</dbReference>
<dbReference type="Gene3D" id="3.30.470.30">
    <property type="entry name" value="DNA ligase/mRNA capping enzyme"/>
    <property type="match status" value="1"/>
</dbReference>
<comment type="catalytic activity">
    <reaction evidence="4">
        <text>ATP + (deoxyribonucleotide)n-3'-hydroxyl + 5'-phospho-(deoxyribonucleotide)m = (deoxyribonucleotide)n+m + AMP + diphosphate.</text>
        <dbReference type="EC" id="6.5.1.1"/>
    </reaction>
</comment>
<evidence type="ECO:0000259" key="6">
    <source>
        <dbReference type="PROSITE" id="PS50160"/>
    </source>
</evidence>
<name>A0ABS2RGU3_9ACTN</name>
<accession>A0ABS2RGU3</accession>
<organism evidence="7 8">
    <name type="scientific">Microlunatus panaciterrae</name>
    <dbReference type="NCBI Taxonomy" id="400768"/>
    <lineage>
        <taxon>Bacteria</taxon>
        <taxon>Bacillati</taxon>
        <taxon>Actinomycetota</taxon>
        <taxon>Actinomycetes</taxon>
        <taxon>Propionibacteriales</taxon>
        <taxon>Propionibacteriaceae</taxon>
        <taxon>Microlunatus</taxon>
    </lineage>
</organism>
<dbReference type="InterPro" id="IPR012309">
    <property type="entry name" value="DNA_ligase_ATP-dep_C"/>
</dbReference>
<dbReference type="Gene3D" id="3.30.1490.70">
    <property type="match status" value="1"/>
</dbReference>
<feature type="compositionally biased region" description="Basic and acidic residues" evidence="5">
    <location>
        <begin position="302"/>
        <end position="318"/>
    </location>
</feature>
<dbReference type="PANTHER" id="PTHR45674:SF4">
    <property type="entry name" value="DNA LIGASE 1"/>
    <property type="match status" value="1"/>
</dbReference>
<gene>
    <name evidence="7" type="ORF">JOE57_001151</name>
</gene>
<dbReference type="Pfam" id="PF04679">
    <property type="entry name" value="DNA_ligase_A_C"/>
    <property type="match status" value="1"/>
</dbReference>
<dbReference type="PANTHER" id="PTHR45674">
    <property type="entry name" value="DNA LIGASE 1/3 FAMILY MEMBER"/>
    <property type="match status" value="1"/>
</dbReference>
<sequence length="336" mass="37153">MLADLADPADFGNEQDWAFEMKWDGVRVVAYLEGSSVELLSRSGLDITASYPEVADALQSIKVDSAVLDGEIVAVDRNGRPSFALLQSRINLTRPGDVQKARAAVPVQLMLFDLMELDGRSLIKAPYEQRHALLSELVATADHPRVQVPPQFEGDLVAALAVSEQLNLEGVVAKRLGSLYLPGGRGRTWLKIKHQRMQEVVIGGWRDGRGRRGGGIGSLLMAVPESGRLRYVGRVGTGFTDVDLDQIADRLEPLARATCPLVDVPSIDARDAHWVEPVLVGEVACSGWTRQRRIWQPTWRGWRPDKRPDDVRVEHPEDAPTPATNQLSRRAPDELR</sequence>
<evidence type="ECO:0000313" key="7">
    <source>
        <dbReference type="EMBL" id="MBM7798230.1"/>
    </source>
</evidence>
<feature type="region of interest" description="Disordered" evidence="5">
    <location>
        <begin position="300"/>
        <end position="336"/>
    </location>
</feature>
<keyword evidence="8" id="KW-1185">Reference proteome</keyword>
<dbReference type="PROSITE" id="PS00697">
    <property type="entry name" value="DNA_LIGASE_A1"/>
    <property type="match status" value="1"/>
</dbReference>
<reference evidence="7 8" key="1">
    <citation type="submission" date="2021-01" db="EMBL/GenBank/DDBJ databases">
        <title>Sequencing the genomes of 1000 actinobacteria strains.</title>
        <authorList>
            <person name="Klenk H.-P."/>
        </authorList>
    </citation>
    <scope>NUCLEOTIDE SEQUENCE [LARGE SCALE GENOMIC DNA]</scope>
    <source>
        <strain evidence="7 8">DSM 18662</strain>
    </source>
</reference>
<dbReference type="CDD" id="cd07971">
    <property type="entry name" value="OBF_DNA_ligase_LigD"/>
    <property type="match status" value="1"/>
</dbReference>
<evidence type="ECO:0000256" key="5">
    <source>
        <dbReference type="SAM" id="MobiDB-lite"/>
    </source>
</evidence>
<dbReference type="SUPFAM" id="SSF50249">
    <property type="entry name" value="Nucleic acid-binding proteins"/>
    <property type="match status" value="1"/>
</dbReference>
<evidence type="ECO:0000313" key="8">
    <source>
        <dbReference type="Proteomes" id="UP000704762"/>
    </source>
</evidence>
<dbReference type="InterPro" id="IPR014146">
    <property type="entry name" value="LigD_ligase_dom"/>
</dbReference>
<dbReference type="Proteomes" id="UP000704762">
    <property type="component" value="Unassembled WGS sequence"/>
</dbReference>
<dbReference type="Gene3D" id="2.40.50.140">
    <property type="entry name" value="Nucleic acid-binding proteins"/>
    <property type="match status" value="1"/>
</dbReference>
<evidence type="ECO:0000256" key="2">
    <source>
        <dbReference type="ARBA" id="ARBA00012727"/>
    </source>
</evidence>